<feature type="signal peptide" evidence="1">
    <location>
        <begin position="1"/>
        <end position="24"/>
    </location>
</feature>
<dbReference type="EMBL" id="JACOPS010000005">
    <property type="protein sequence ID" value="MBC5728883.1"/>
    <property type="molecule type" value="Genomic_DNA"/>
</dbReference>
<name>A0ABR7HN03_9FIRM</name>
<protein>
    <recommendedName>
        <fullName evidence="4">DUF3795 domain-containing protein</fullName>
    </recommendedName>
</protein>
<proteinExistence type="predicted"/>
<keyword evidence="3" id="KW-1185">Reference proteome</keyword>
<keyword evidence="1" id="KW-0732">Signal</keyword>
<accession>A0ABR7HN03</accession>
<sequence length="243" mass="26293">MKKSLSIVSVLTMVLLMLSGCGHTHKFADATCIEPKTCMVCGETEGKPLGHDWQEADCVNPKICKVCGETEGESLGHDWREADCVNPKTCKVCGQTEGTSKGHLVDIGRCSECGELVNEGVAKDISNDITTGASFITSATDTITSVSSNAISAQYLYNEFTQAQNDLNVAKSYFQSAKNLCNAYPNGTENIYEKLTDVIDKIPSNVYGSSYDDLINYANDCADMLRSCQNLYDTMSSFASSMA</sequence>
<dbReference type="Proteomes" id="UP000636755">
    <property type="component" value="Unassembled WGS sequence"/>
</dbReference>
<evidence type="ECO:0000313" key="3">
    <source>
        <dbReference type="Proteomes" id="UP000636755"/>
    </source>
</evidence>
<reference evidence="2 3" key="1">
    <citation type="submission" date="2020-08" db="EMBL/GenBank/DDBJ databases">
        <title>Genome public.</title>
        <authorList>
            <person name="Liu C."/>
            <person name="Sun Q."/>
        </authorList>
    </citation>
    <scope>NUCLEOTIDE SEQUENCE [LARGE SCALE GENOMIC DNA]</scope>
    <source>
        <strain evidence="2 3">NSJ-71</strain>
    </source>
</reference>
<evidence type="ECO:0000256" key="1">
    <source>
        <dbReference type="SAM" id="SignalP"/>
    </source>
</evidence>
<organism evidence="2 3">
    <name type="scientific">Ruminococcus intestinalis</name>
    <dbReference type="NCBI Taxonomy" id="2763066"/>
    <lineage>
        <taxon>Bacteria</taxon>
        <taxon>Bacillati</taxon>
        <taxon>Bacillota</taxon>
        <taxon>Clostridia</taxon>
        <taxon>Eubacteriales</taxon>
        <taxon>Oscillospiraceae</taxon>
        <taxon>Ruminococcus</taxon>
    </lineage>
</organism>
<comment type="caution">
    <text evidence="2">The sequence shown here is derived from an EMBL/GenBank/DDBJ whole genome shotgun (WGS) entry which is preliminary data.</text>
</comment>
<feature type="chain" id="PRO_5045993977" description="DUF3795 domain-containing protein" evidence="1">
    <location>
        <begin position="25"/>
        <end position="243"/>
    </location>
</feature>
<dbReference type="PROSITE" id="PS51257">
    <property type="entry name" value="PROKAR_LIPOPROTEIN"/>
    <property type="match status" value="1"/>
</dbReference>
<dbReference type="RefSeq" id="WP_186936015.1">
    <property type="nucleotide sequence ID" value="NZ_JACOPS010000005.1"/>
</dbReference>
<evidence type="ECO:0008006" key="4">
    <source>
        <dbReference type="Google" id="ProtNLM"/>
    </source>
</evidence>
<gene>
    <name evidence="2" type="ORF">H8R91_10215</name>
</gene>
<evidence type="ECO:0000313" key="2">
    <source>
        <dbReference type="EMBL" id="MBC5728883.1"/>
    </source>
</evidence>